<protein>
    <submittedName>
        <fullName evidence="1">Uncharacterized protein</fullName>
    </submittedName>
</protein>
<organism evidence="1">
    <name type="scientific">marine sediment metagenome</name>
    <dbReference type="NCBI Taxonomy" id="412755"/>
    <lineage>
        <taxon>unclassified sequences</taxon>
        <taxon>metagenomes</taxon>
        <taxon>ecological metagenomes</taxon>
    </lineage>
</organism>
<comment type="caution">
    <text evidence="1">The sequence shown here is derived from an EMBL/GenBank/DDBJ whole genome shotgun (WGS) entry which is preliminary data.</text>
</comment>
<gene>
    <name evidence="1" type="ORF">LCGC14_2434670</name>
</gene>
<feature type="non-terminal residue" evidence="1">
    <location>
        <position position="63"/>
    </location>
</feature>
<accession>A0A0F9BKU0</accession>
<dbReference type="EMBL" id="LAZR01037320">
    <property type="protein sequence ID" value="KKL22514.1"/>
    <property type="molecule type" value="Genomic_DNA"/>
</dbReference>
<dbReference type="AlphaFoldDB" id="A0A0F9BKU0"/>
<reference evidence="1" key="1">
    <citation type="journal article" date="2015" name="Nature">
        <title>Complex archaea that bridge the gap between prokaryotes and eukaryotes.</title>
        <authorList>
            <person name="Spang A."/>
            <person name="Saw J.H."/>
            <person name="Jorgensen S.L."/>
            <person name="Zaremba-Niedzwiedzka K."/>
            <person name="Martijn J."/>
            <person name="Lind A.E."/>
            <person name="van Eijk R."/>
            <person name="Schleper C."/>
            <person name="Guy L."/>
            <person name="Ettema T.J."/>
        </authorList>
    </citation>
    <scope>NUCLEOTIDE SEQUENCE</scope>
</reference>
<proteinExistence type="predicted"/>
<evidence type="ECO:0000313" key="1">
    <source>
        <dbReference type="EMBL" id="KKL22514.1"/>
    </source>
</evidence>
<sequence>MKSFEEYRRLVTFVMPVLFFLTVFLPGCFKGDPARVQQDDGSENILEFDVIRVSKREMARDIE</sequence>
<name>A0A0F9BKU0_9ZZZZ</name>